<dbReference type="InterPro" id="IPR007685">
    <property type="entry name" value="RelA_SpoT"/>
</dbReference>
<dbReference type="SUPFAM" id="SSF55021">
    <property type="entry name" value="ACT-like"/>
    <property type="match status" value="1"/>
</dbReference>
<dbReference type="SMART" id="SM00954">
    <property type="entry name" value="RelA_SpoT"/>
    <property type="match status" value="1"/>
</dbReference>
<dbReference type="Pfam" id="PF13291">
    <property type="entry name" value="ACT_4"/>
    <property type="match status" value="1"/>
</dbReference>
<dbReference type="RefSeq" id="WP_065393976.1">
    <property type="nucleotide sequence ID" value="NZ_MAYH01000012.1"/>
</dbReference>
<dbReference type="InterPro" id="IPR043519">
    <property type="entry name" value="NT_sf"/>
</dbReference>
<evidence type="ECO:0000259" key="2">
    <source>
        <dbReference type="PROSITE" id="PS51880"/>
    </source>
</evidence>
<name>A0A1B8ZXJ8_9FLAO</name>
<dbReference type="InterPro" id="IPR012676">
    <property type="entry name" value="TGS-like"/>
</dbReference>
<dbReference type="CDD" id="cd01668">
    <property type="entry name" value="TGS_RSH"/>
    <property type="match status" value="1"/>
</dbReference>
<comment type="function">
    <text evidence="1">In eubacteria ppGpp (guanosine 3'-diphosphate 5'-diphosphate) is a mediator of the stringent response that coordinates a variety of cellular activities in response to changes in nutritional abundance.</text>
</comment>
<dbReference type="Gene3D" id="3.10.20.30">
    <property type="match status" value="1"/>
</dbReference>
<dbReference type="Proteomes" id="UP000092651">
    <property type="component" value="Unassembled WGS sequence"/>
</dbReference>
<evidence type="ECO:0000313" key="3">
    <source>
        <dbReference type="EMBL" id="OCA76306.1"/>
    </source>
</evidence>
<dbReference type="FunFam" id="3.10.20.30:FF:000002">
    <property type="entry name" value="GTP pyrophosphokinase (RelA/SpoT)"/>
    <property type="match status" value="1"/>
</dbReference>
<dbReference type="Gene3D" id="3.30.70.260">
    <property type="match status" value="1"/>
</dbReference>
<keyword evidence="4" id="KW-1185">Reference proteome</keyword>
<dbReference type="GO" id="GO:0015969">
    <property type="term" value="P:guanosine tetraphosphate metabolic process"/>
    <property type="evidence" value="ECO:0007669"/>
    <property type="project" value="InterPro"/>
</dbReference>
<dbReference type="OrthoDB" id="9805041at2"/>
<dbReference type="GO" id="GO:0005886">
    <property type="term" value="C:plasma membrane"/>
    <property type="evidence" value="ECO:0007669"/>
    <property type="project" value="TreeGrafter"/>
</dbReference>
<dbReference type="InterPro" id="IPR012675">
    <property type="entry name" value="Beta-grasp_dom_sf"/>
</dbReference>
<dbReference type="CDD" id="cd00077">
    <property type="entry name" value="HDc"/>
    <property type="match status" value="1"/>
</dbReference>
<dbReference type="AlphaFoldDB" id="A0A1B8ZXJ8"/>
<dbReference type="InterPro" id="IPR002912">
    <property type="entry name" value="ACT_dom"/>
</dbReference>
<dbReference type="EMBL" id="MAYH01000012">
    <property type="protein sequence ID" value="OCA76306.1"/>
    <property type="molecule type" value="Genomic_DNA"/>
</dbReference>
<dbReference type="Pfam" id="PF19296">
    <property type="entry name" value="RelA_AH_RIS"/>
    <property type="match status" value="1"/>
</dbReference>
<comment type="similarity">
    <text evidence="1">Belongs to the relA/spoT family.</text>
</comment>
<dbReference type="CDD" id="cd05399">
    <property type="entry name" value="NT_Rel-Spo_like"/>
    <property type="match status" value="1"/>
</dbReference>
<dbReference type="InterPro" id="IPR045600">
    <property type="entry name" value="RelA/SpoT_AH_RIS"/>
</dbReference>
<dbReference type="SUPFAM" id="SSF109604">
    <property type="entry name" value="HD-domain/PDEase-like"/>
    <property type="match status" value="1"/>
</dbReference>
<comment type="caution">
    <text evidence="3">The sequence shown here is derived from an EMBL/GenBank/DDBJ whole genome shotgun (WGS) entry which is preliminary data.</text>
</comment>
<dbReference type="SUPFAM" id="SSF81301">
    <property type="entry name" value="Nucleotidyltransferase"/>
    <property type="match status" value="1"/>
</dbReference>
<dbReference type="Pfam" id="PF04607">
    <property type="entry name" value="RelA_SpoT"/>
    <property type="match status" value="1"/>
</dbReference>
<accession>A0A1B8ZXJ8</accession>
<proteinExistence type="inferred from homology"/>
<dbReference type="SMART" id="SM00471">
    <property type="entry name" value="HDc"/>
    <property type="match status" value="1"/>
</dbReference>
<evidence type="ECO:0000313" key="4">
    <source>
        <dbReference type="Proteomes" id="UP000092651"/>
    </source>
</evidence>
<sequence length="736" mass="84981">MSYDLEQENKEILARYKDLISNTYRTLDEENNKLIRKAFDIALDAHKDQRRKSGEPYIYHPIAVAKIVATEIGLGATSIACALLHDVIEDSDYTYEDLKKIFGEKIASIVNGLTKISIMNHQNISVQSENYRKLLLTLSEDFRVILIKIADRLHNMRTLESMAPDKQKKIASETVYIYAPMAHRLGLYNIKSELEDLSLKYNNPEVYNEITEKLELAKESRERYIEEFKTEVSERLREEGLNFKIKGRAKAISSIYRKMLKQGVSFEEVFDNYAIRIIYKSDAKNEKFLAWKIYSIVTDVYHSNPSRMRDWITQPRSTGYESLHLTVLGPDKKWIEVQIRSERMDEIAEKGVAAHYKYKEGYKQSSDDRNFEKWVTEIREVLEQQQNLSTSELLDNIKLNLYSKEVFVFTPKGEIKILPTNATALDFAFSVHSDLGMKCLGAKINGKLVPISYVLQNGDQIDILSSQNQKPKSDWLEFVVTSKAKSKIKSYLNSQKNQLVEEGKEILQRKLRHAKINFNDEEINKLQKFFNLKSSQELFLKFQSNELDASSLRKYIESKNVFNNLLSRFRKSPSKNVQFEEPKEQNLDMIVFGKDEEKLNYTYAKCCTVIPGDKIFGFITISDGIKVHSDNCPNAINLRAQYDYRVIPAKWVNAESFKNRVKIEIEGLDRMGMINDITTVISGSMGMDMKSMSIESNNGVFTGNINLEVKNKGQLEETFKKLKSINGVSRVRRVQS</sequence>
<dbReference type="PANTHER" id="PTHR21262:SF31">
    <property type="entry name" value="GTP PYROPHOSPHOKINASE"/>
    <property type="match status" value="1"/>
</dbReference>
<dbReference type="InterPro" id="IPR003607">
    <property type="entry name" value="HD/PDEase_dom"/>
</dbReference>
<dbReference type="FunFam" id="1.10.3210.10:FF:000001">
    <property type="entry name" value="GTP pyrophosphokinase RelA"/>
    <property type="match status" value="1"/>
</dbReference>
<dbReference type="SUPFAM" id="SSF81271">
    <property type="entry name" value="TGS-like"/>
    <property type="match status" value="1"/>
</dbReference>
<feature type="domain" description="TGS" evidence="2">
    <location>
        <begin position="404"/>
        <end position="465"/>
    </location>
</feature>
<gene>
    <name evidence="3" type="ORF">BBI01_06325</name>
</gene>
<dbReference type="Gene3D" id="3.30.460.10">
    <property type="entry name" value="Beta Polymerase, domain 2"/>
    <property type="match status" value="1"/>
</dbReference>
<dbReference type="Pfam" id="PF13328">
    <property type="entry name" value="HD_4"/>
    <property type="match status" value="1"/>
</dbReference>
<dbReference type="PROSITE" id="PS51880">
    <property type="entry name" value="TGS"/>
    <property type="match status" value="1"/>
</dbReference>
<protein>
    <submittedName>
        <fullName evidence="3">RelA/SpoT family protein</fullName>
    </submittedName>
</protein>
<dbReference type="InterPro" id="IPR004811">
    <property type="entry name" value="RelA/Spo_fam"/>
</dbReference>
<dbReference type="InterPro" id="IPR045865">
    <property type="entry name" value="ACT-like_dom_sf"/>
</dbReference>
<dbReference type="InterPro" id="IPR004095">
    <property type="entry name" value="TGS"/>
</dbReference>
<dbReference type="Gene3D" id="1.10.3210.10">
    <property type="entry name" value="Hypothetical protein af1432"/>
    <property type="match status" value="1"/>
</dbReference>
<reference evidence="3 4" key="1">
    <citation type="submission" date="2016-07" db="EMBL/GenBank/DDBJ databases">
        <authorList>
            <person name="Jeong J.-J."/>
            <person name="Kim D.W."/>
            <person name="Sang M.K."/>
            <person name="Choi I.-G."/>
            <person name="Kim K.D."/>
        </authorList>
    </citation>
    <scope>NUCLEOTIDE SEQUENCE [LARGE SCALE GENOMIC DNA]</scope>
    <source>
        <strain evidence="3 4">UTM-3</strain>
    </source>
</reference>
<evidence type="ECO:0000256" key="1">
    <source>
        <dbReference type="RuleBase" id="RU003847"/>
    </source>
</evidence>
<dbReference type="CDD" id="cd04876">
    <property type="entry name" value="ACT_RelA-SpoT"/>
    <property type="match status" value="1"/>
</dbReference>
<dbReference type="PANTHER" id="PTHR21262">
    <property type="entry name" value="GUANOSINE-3',5'-BIS DIPHOSPHATE 3'-PYROPHOSPHOHYDROLASE"/>
    <property type="match status" value="1"/>
</dbReference>
<organism evidence="3 4">
    <name type="scientific">Chryseobacterium artocarpi</name>
    <dbReference type="NCBI Taxonomy" id="1414727"/>
    <lineage>
        <taxon>Bacteria</taxon>
        <taxon>Pseudomonadati</taxon>
        <taxon>Bacteroidota</taxon>
        <taxon>Flavobacteriia</taxon>
        <taxon>Flavobacteriales</taxon>
        <taxon>Weeksellaceae</taxon>
        <taxon>Chryseobacterium group</taxon>
        <taxon>Chryseobacterium</taxon>
    </lineage>
</organism>
<dbReference type="NCBIfam" id="TIGR00691">
    <property type="entry name" value="spoT_relA"/>
    <property type="match status" value="1"/>
</dbReference>
<dbReference type="Pfam" id="PF02824">
    <property type="entry name" value="TGS"/>
    <property type="match status" value="1"/>
</dbReference>
<dbReference type="InterPro" id="IPR033655">
    <property type="entry name" value="TGS_RelA/SpoT"/>
</dbReference>